<dbReference type="EMBL" id="CARXXK010000005">
    <property type="protein sequence ID" value="CAI6369424.1"/>
    <property type="molecule type" value="Genomic_DNA"/>
</dbReference>
<dbReference type="Proteomes" id="UP001160148">
    <property type="component" value="Unassembled WGS sequence"/>
</dbReference>
<proteinExistence type="predicted"/>
<accession>A0AAV0XL81</accession>
<gene>
    <name evidence="1" type="ORF">MEUPH1_LOCUS23664</name>
</gene>
<sequence length="93" mass="10714">MSGRCLDFLLRSDRKFGDRPIRGGRWLMDLRRICGLSGRRCLLLMLLLQTRYSRRGLTGGRRLLQHGQRNAFRSSTANALLQQLQRVVQRGSA</sequence>
<name>A0AAV0XL81_9HEMI</name>
<reference evidence="1 2" key="1">
    <citation type="submission" date="2023-01" db="EMBL/GenBank/DDBJ databases">
        <authorList>
            <person name="Whitehead M."/>
        </authorList>
    </citation>
    <scope>NUCLEOTIDE SEQUENCE [LARGE SCALE GENOMIC DNA]</scope>
</reference>
<organism evidence="1 2">
    <name type="scientific">Macrosiphum euphorbiae</name>
    <name type="common">potato aphid</name>
    <dbReference type="NCBI Taxonomy" id="13131"/>
    <lineage>
        <taxon>Eukaryota</taxon>
        <taxon>Metazoa</taxon>
        <taxon>Ecdysozoa</taxon>
        <taxon>Arthropoda</taxon>
        <taxon>Hexapoda</taxon>
        <taxon>Insecta</taxon>
        <taxon>Pterygota</taxon>
        <taxon>Neoptera</taxon>
        <taxon>Paraneoptera</taxon>
        <taxon>Hemiptera</taxon>
        <taxon>Sternorrhyncha</taxon>
        <taxon>Aphidomorpha</taxon>
        <taxon>Aphidoidea</taxon>
        <taxon>Aphididae</taxon>
        <taxon>Macrosiphini</taxon>
        <taxon>Macrosiphum</taxon>
    </lineage>
</organism>
<keyword evidence="2" id="KW-1185">Reference proteome</keyword>
<dbReference type="AlphaFoldDB" id="A0AAV0XL81"/>
<comment type="caution">
    <text evidence="1">The sequence shown here is derived from an EMBL/GenBank/DDBJ whole genome shotgun (WGS) entry which is preliminary data.</text>
</comment>
<evidence type="ECO:0000313" key="1">
    <source>
        <dbReference type="EMBL" id="CAI6369424.1"/>
    </source>
</evidence>
<evidence type="ECO:0000313" key="2">
    <source>
        <dbReference type="Proteomes" id="UP001160148"/>
    </source>
</evidence>
<protein>
    <submittedName>
        <fullName evidence="1">Uncharacterized protein</fullName>
    </submittedName>
</protein>